<feature type="domain" description="Calcineurin-like phosphoesterase" evidence="2">
    <location>
        <begin position="47"/>
        <end position="89"/>
    </location>
</feature>
<reference evidence="4" key="1">
    <citation type="submission" date="2016-11" db="UniProtKB">
        <authorList>
            <consortium name="WormBaseParasite"/>
        </authorList>
    </citation>
    <scope>IDENTIFICATION</scope>
</reference>
<sequence>MAAPVLVDPETGKPDELWREKYAKQRVCTPVDHPVKKGEPIHEEKVRFVCIADTHEKLESILGRIPDGDVLVHCGDFTNFGDREEIERFNESLELNSLASRIYEGNCPTATRS</sequence>
<evidence type="ECO:0000259" key="2">
    <source>
        <dbReference type="Pfam" id="PF00149"/>
    </source>
</evidence>
<dbReference type="InterPro" id="IPR051693">
    <property type="entry name" value="UPF0046_metallophosphoest"/>
</dbReference>
<comment type="similarity">
    <text evidence="1">Belongs to the UPF0046 family.</text>
</comment>
<dbReference type="PANTHER" id="PTHR12905">
    <property type="entry name" value="METALLOPHOSPHOESTERASE"/>
    <property type="match status" value="1"/>
</dbReference>
<protein>
    <submittedName>
        <fullName evidence="4">Metallophos domain-containing protein</fullName>
    </submittedName>
</protein>
<organism evidence="3 4">
    <name type="scientific">Steinernema glaseri</name>
    <dbReference type="NCBI Taxonomy" id="37863"/>
    <lineage>
        <taxon>Eukaryota</taxon>
        <taxon>Metazoa</taxon>
        <taxon>Ecdysozoa</taxon>
        <taxon>Nematoda</taxon>
        <taxon>Chromadorea</taxon>
        <taxon>Rhabditida</taxon>
        <taxon>Tylenchina</taxon>
        <taxon>Panagrolaimomorpha</taxon>
        <taxon>Strongyloidoidea</taxon>
        <taxon>Steinernematidae</taxon>
        <taxon>Steinernema</taxon>
    </lineage>
</organism>
<dbReference type="PANTHER" id="PTHR12905:SF0">
    <property type="entry name" value="CALCINEURIN-LIKE PHOSPHOESTERASE DOMAIN-CONTAINING PROTEIN"/>
    <property type="match status" value="1"/>
</dbReference>
<evidence type="ECO:0000313" key="4">
    <source>
        <dbReference type="WBParaSite" id="L893_g31093.t1"/>
    </source>
</evidence>
<accession>A0A1I7ZZ60</accession>
<evidence type="ECO:0000256" key="1">
    <source>
        <dbReference type="ARBA" id="ARBA00007993"/>
    </source>
</evidence>
<evidence type="ECO:0000313" key="3">
    <source>
        <dbReference type="Proteomes" id="UP000095287"/>
    </source>
</evidence>
<name>A0A1I7ZZ60_9BILA</name>
<dbReference type="SUPFAM" id="SSF56300">
    <property type="entry name" value="Metallo-dependent phosphatases"/>
    <property type="match status" value="1"/>
</dbReference>
<dbReference type="Pfam" id="PF00149">
    <property type="entry name" value="Metallophos"/>
    <property type="match status" value="1"/>
</dbReference>
<dbReference type="InterPro" id="IPR004843">
    <property type="entry name" value="Calcineurin-like_PHP"/>
</dbReference>
<dbReference type="Gene3D" id="3.60.21.10">
    <property type="match status" value="1"/>
</dbReference>
<proteinExistence type="inferred from homology"/>
<keyword evidence="3" id="KW-1185">Reference proteome</keyword>
<dbReference type="Proteomes" id="UP000095287">
    <property type="component" value="Unplaced"/>
</dbReference>
<dbReference type="GO" id="GO:0016787">
    <property type="term" value="F:hydrolase activity"/>
    <property type="evidence" value="ECO:0007669"/>
    <property type="project" value="InterPro"/>
</dbReference>
<dbReference type="InterPro" id="IPR029052">
    <property type="entry name" value="Metallo-depent_PP-like"/>
</dbReference>
<dbReference type="WBParaSite" id="L893_g31093.t1">
    <property type="protein sequence ID" value="L893_g31093.t1"/>
    <property type="gene ID" value="L893_g31093"/>
</dbReference>
<dbReference type="AlphaFoldDB" id="A0A1I7ZZ60"/>